<protein>
    <submittedName>
        <fullName evidence="2">Uncharacterized protein</fullName>
    </submittedName>
</protein>
<feature type="region of interest" description="Disordered" evidence="1">
    <location>
        <begin position="23"/>
        <end position="53"/>
    </location>
</feature>
<gene>
    <name evidence="2" type="ORF">FKW44_017757</name>
</gene>
<evidence type="ECO:0000313" key="3">
    <source>
        <dbReference type="Proteomes" id="UP000595437"/>
    </source>
</evidence>
<sequence length="53" mass="5905">MTVDSSLTLLQIAILGRVSKMRGFNKYPPQYPNPDVSVASNDHPARRTMKSSQ</sequence>
<dbReference type="AlphaFoldDB" id="A0A7T8JWB5"/>
<dbReference type="Proteomes" id="UP000595437">
    <property type="component" value="Chromosome 12"/>
</dbReference>
<name>A0A7T8JWB5_CALRO</name>
<accession>A0A7T8JWB5</accession>
<keyword evidence="3" id="KW-1185">Reference proteome</keyword>
<organism evidence="2 3">
    <name type="scientific">Caligus rogercresseyi</name>
    <name type="common">Sea louse</name>
    <dbReference type="NCBI Taxonomy" id="217165"/>
    <lineage>
        <taxon>Eukaryota</taxon>
        <taxon>Metazoa</taxon>
        <taxon>Ecdysozoa</taxon>
        <taxon>Arthropoda</taxon>
        <taxon>Crustacea</taxon>
        <taxon>Multicrustacea</taxon>
        <taxon>Hexanauplia</taxon>
        <taxon>Copepoda</taxon>
        <taxon>Siphonostomatoida</taxon>
        <taxon>Caligidae</taxon>
        <taxon>Caligus</taxon>
    </lineage>
</organism>
<proteinExistence type="predicted"/>
<dbReference type="EMBL" id="CP045901">
    <property type="protein sequence ID" value="QQP37478.1"/>
    <property type="molecule type" value="Genomic_DNA"/>
</dbReference>
<evidence type="ECO:0000256" key="1">
    <source>
        <dbReference type="SAM" id="MobiDB-lite"/>
    </source>
</evidence>
<reference evidence="3" key="1">
    <citation type="submission" date="2021-01" db="EMBL/GenBank/DDBJ databases">
        <title>Caligus Genome Assembly.</title>
        <authorList>
            <person name="Gallardo-Escarate C."/>
        </authorList>
    </citation>
    <scope>NUCLEOTIDE SEQUENCE [LARGE SCALE GENOMIC DNA]</scope>
</reference>
<evidence type="ECO:0000313" key="2">
    <source>
        <dbReference type="EMBL" id="QQP37478.1"/>
    </source>
</evidence>